<name>A0AA88QJ72_9ASTE</name>
<feature type="compositionally biased region" description="Polar residues" evidence="1">
    <location>
        <begin position="140"/>
        <end position="158"/>
    </location>
</feature>
<feature type="region of interest" description="Disordered" evidence="1">
    <location>
        <begin position="196"/>
        <end position="270"/>
    </location>
</feature>
<feature type="region of interest" description="Disordered" evidence="1">
    <location>
        <begin position="1510"/>
        <end position="1626"/>
    </location>
</feature>
<feature type="compositionally biased region" description="Polar residues" evidence="1">
    <location>
        <begin position="1339"/>
        <end position="1358"/>
    </location>
</feature>
<dbReference type="PANTHER" id="PTHR31780:SF10">
    <property type="entry name" value="LD36051P"/>
    <property type="match status" value="1"/>
</dbReference>
<feature type="region of interest" description="Disordered" evidence="1">
    <location>
        <begin position="2364"/>
        <end position="2387"/>
    </location>
</feature>
<feature type="compositionally biased region" description="Basic and acidic residues" evidence="1">
    <location>
        <begin position="794"/>
        <end position="804"/>
    </location>
</feature>
<comment type="caution">
    <text evidence="2">The sequence shown here is derived from an EMBL/GenBank/DDBJ whole genome shotgun (WGS) entry which is preliminary data.</text>
</comment>
<dbReference type="EMBL" id="JAVXUO010003001">
    <property type="protein sequence ID" value="KAK2967568.1"/>
    <property type="molecule type" value="Genomic_DNA"/>
</dbReference>
<feature type="compositionally biased region" description="Gly residues" evidence="1">
    <location>
        <begin position="1"/>
        <end position="10"/>
    </location>
</feature>
<proteinExistence type="predicted"/>
<feature type="compositionally biased region" description="Polar residues" evidence="1">
    <location>
        <begin position="1566"/>
        <end position="1592"/>
    </location>
</feature>
<feature type="region of interest" description="Disordered" evidence="1">
    <location>
        <begin position="1339"/>
        <end position="1396"/>
    </location>
</feature>
<feature type="compositionally biased region" description="Basic and acidic residues" evidence="1">
    <location>
        <begin position="1360"/>
        <end position="1378"/>
    </location>
</feature>
<feature type="compositionally biased region" description="Polar residues" evidence="1">
    <location>
        <begin position="246"/>
        <end position="261"/>
    </location>
</feature>
<keyword evidence="3" id="KW-1185">Reference proteome</keyword>
<sequence>MASSGGGGGAKFVSVNLNKSYGQPSHHSHPPYSGSHGPAPASRARPGGQVSGGGGGMVVLSRQRSTQKAALPKLSVPPPLNLPSLRKEHERFDSSGSGGGSTGGAGAGNGSRPTSSGLGWTKPGAVASQEKGDTPAANGVEQSVHPTDSVSRGSSTYMPPSARIGGVGVTVAVSAVKPYQPERAMVLRGEDFPSLHAALPTTSSGSVQKQKDSSNQRQKQIVDEGLSNDRAENYPLGLPVHMRPHGQSSQPTSGSGLNDNGSGVHRLGGSLMPDQVRKQEDFPAPLPLVRLNPRSDWADDERDTGHGFVDRGRDSGFQKAEAYWDREFDMPRSTIFPHKLPNNQFERWGQRGHEIQNGSSSEILKVDPYRRDVRTLSREGRENNLWRNSPTQKDGFSVQIVHDRNGIGRPPGPYGETGKEIKYTPALRDNAQNGGVAATAFGRRDIGHGQVGRQHWNHTGESFGNRGTEWHTRDRYGADQSNRYRVDAFQNSTVSRSSFSSGGKGLPTNDPWLNFGREKRAFSKSEVPYVEDPFLKDFGSTGYDERDPFSGGLVGVIKKKKDAVKDADFHDPVRESFEAELERVQKLQEMERQRMVEEQERALEQARREEEERLRLIREEEEQRIRLEEEAREAAWRAEQDRLEALQRAEEQKIAREEERRRMDTEEERRKQAAKQKLLELEAKMAKRRAETVKGGNSVAVVEEKASGNPMEQVVSRALDLDNWEDSERMVERITTSASSDSSFVNRPFELSSGPHHSRDGSSGFLDRGKPVNPWRRDAFENGNSSFFQPQDQENVHHSPRRDASIGGRAFPRKEFYGGAGYMSSRTHVKGGMQEPNPDDFDHLKEHRWNLTGDRGHFKKNRELESDMYENFAEKYGDVGWGQGRSHGSPHSPYPEQLYPNSDADEFFSYGRSRYSLRQPRVLPPPSVASMHKASFRGENDCAGPSTSLENDISALQKEYYGGGQEKFESSELYDGQQDSNMNEEQKADKSTTPRCDSQSSLSVSSPPSSPTHLSHDELDESGDSLAIPVTAEGKGIPLSDHESVVLNERSGKDNTVTASSSISAAEDEDWTTENNEEMQEPEEYDEDEDGYQEEDEVHEGDDENIDLTHNFEEMHLEEKNSVHMMDNMVLGFDEGVEVGIPCDDFDGNSKIEENKFGMPEVSVGIVGEEGAVGGIRGDGQSLQPMDVQHVIFQPLNAPHTTAASDLLGSVDASSQSDQHALSSSVGMVSHSSSDQAITSSVSSLPSQLDLPIKLQFGLFSGPSLIPSPVPAIQIGSIQMPLHLHPPVGPSVTHMHPSQPPLFQFGQLRYTSPLSQGILPMTPQSVSFVQPGVQNHYSLNQNSGSSVPIQAGQDTSTHTLKKDNNQSDSLSRKLDVSRESGSSGPSSFSVRHSGEKNVLIHEGRTEISQSADIKTRSQPGFLAEHKGNQKNVVKDFVPSSDEKGSEGQLRVAPALSRSVSGEKGFNVSGAHGHLSGSKVKKVAYPFRNSGSRSSFPVSEAFRSDSIGYQRRPRRAVQRTEFRIRENGDRRQPSVWVSSSNSGPDDRSNSNGKDVGIITRSGFKRGTMSTKPPQQTIELGSLSSDPISSQEIGSESRAGKGITKGASTWSQGNSGQGNLKRNNTEDDVDAPLQSGIVRVFKQPGIEAPSDEDDFIEVRSKRQMLNDRREQREKEIKAKSRVTKVTMQPPRKARYAAQGTVVPTRSNKIYSSVGGEAVKNVRSDYVVSDGRGLVNKEVSSGFSTMSTQPLAPIGTPTTNADAQADIRSQTIKSLQTGSVPVVTGGGKDLGPNLIFENKNKVLDSVQTSLSSWGNARINQQVMALTQTQLDEAMKPARFDTHITSMGGRTTPISDTILPSSSSSVLAKDKSVSSSASPINSLLAGEKIQFGAVTSPTVLPPSSRVVSHGIGPPGSFRSDIQISHNLSPAENGCTIFFEKDKHPSESCVHLEDCEAEAEAAASAIAVAAISSDEIGGSGLGSVSVSDSKSFGGADVDVVTGVASDLQSGSQSRAEESLSVSLPADLSVETPPISLWPPLPSPQNSLSQMLSHFPGGPPSHFPFYEMNPMLGGPIFAFGPHEESGGTQSQSQKSTVTGPGHLGTWQQCHSTLDSFYGHPSGFTGPFISPPGGMPGVQGPPHMVVYNHYTPVGQFGQVGLSFMGATYIPSGKQPDWKHNPTSSAMGIGEGDMNMNMISGQRNPSNMPAPIQHLAPGSPLLPMASPLAMFDVSPFQRLGVAGYDGLLQSAPDMSAQARWSHIPASPLHSVPLSLPLQQQAEGILPSQFSHGHPVEQSLTANRFPESRTSTPSENGRTFTLVADASATRFPDELGLVDSSSSIVASVSAQGAVNQSSTGSAIENVGVTRTIHGVSSNNTSSQSSNAFKTQHSQQKNFSNQQYNHITGYGYQRGGVSQKNSSVGEWSHRRIGFHGRNQSLGSEKIFPPSKVRQIYVAKQTTGGTSTGG</sequence>
<feature type="compositionally biased region" description="Low complexity" evidence="1">
    <location>
        <begin position="998"/>
        <end position="1007"/>
    </location>
</feature>
<evidence type="ECO:0000313" key="2">
    <source>
        <dbReference type="EMBL" id="KAK2967568.1"/>
    </source>
</evidence>
<feature type="compositionally biased region" description="Low complexity" evidence="1">
    <location>
        <begin position="2080"/>
        <end position="2093"/>
    </location>
</feature>
<feature type="region of interest" description="Disordered" evidence="1">
    <location>
        <begin position="451"/>
        <end position="470"/>
    </location>
</feature>
<feature type="region of interest" description="Disordered" evidence="1">
    <location>
        <begin position="918"/>
        <end position="1025"/>
    </location>
</feature>
<feature type="compositionally biased region" description="Low complexity" evidence="1">
    <location>
        <begin position="2367"/>
        <end position="2377"/>
    </location>
</feature>
<evidence type="ECO:0000313" key="3">
    <source>
        <dbReference type="Proteomes" id="UP001187471"/>
    </source>
</evidence>
<feature type="compositionally biased region" description="Basic and acidic residues" evidence="1">
    <location>
        <begin position="767"/>
        <end position="780"/>
    </location>
</feature>
<evidence type="ECO:0000256" key="1">
    <source>
        <dbReference type="SAM" id="MobiDB-lite"/>
    </source>
</evidence>
<organism evidence="2 3">
    <name type="scientific">Escallonia rubra</name>
    <dbReference type="NCBI Taxonomy" id="112253"/>
    <lineage>
        <taxon>Eukaryota</taxon>
        <taxon>Viridiplantae</taxon>
        <taxon>Streptophyta</taxon>
        <taxon>Embryophyta</taxon>
        <taxon>Tracheophyta</taxon>
        <taxon>Spermatophyta</taxon>
        <taxon>Magnoliopsida</taxon>
        <taxon>eudicotyledons</taxon>
        <taxon>Gunneridae</taxon>
        <taxon>Pentapetalae</taxon>
        <taxon>asterids</taxon>
        <taxon>campanulids</taxon>
        <taxon>Escalloniales</taxon>
        <taxon>Escalloniaceae</taxon>
        <taxon>Escallonia</taxon>
    </lineage>
</organism>
<accession>A0AA88QJ72</accession>
<feature type="compositionally biased region" description="Polar residues" evidence="1">
    <location>
        <begin position="735"/>
        <end position="745"/>
    </location>
</feature>
<feature type="region of interest" description="Disordered" evidence="1">
    <location>
        <begin position="2074"/>
        <end position="2099"/>
    </location>
</feature>
<feature type="region of interest" description="Disordered" evidence="1">
    <location>
        <begin position="1"/>
        <end position="166"/>
    </location>
</feature>
<dbReference type="Proteomes" id="UP001187471">
    <property type="component" value="Unassembled WGS sequence"/>
</dbReference>
<feature type="compositionally biased region" description="Low complexity" evidence="1">
    <location>
        <begin position="30"/>
        <end position="42"/>
    </location>
</feature>
<feature type="compositionally biased region" description="Polar residues" evidence="1">
    <location>
        <begin position="782"/>
        <end position="793"/>
    </location>
</feature>
<feature type="region of interest" description="Disordered" evidence="1">
    <location>
        <begin position="735"/>
        <end position="811"/>
    </location>
</feature>
<feature type="region of interest" description="Disordered" evidence="1">
    <location>
        <begin position="1048"/>
        <end position="1103"/>
    </location>
</feature>
<protein>
    <submittedName>
        <fullName evidence="2">Uncharacterized protein</fullName>
    </submittedName>
</protein>
<feature type="compositionally biased region" description="Gly residues" evidence="1">
    <location>
        <begin position="96"/>
        <end position="109"/>
    </location>
</feature>
<gene>
    <name evidence="2" type="ORF">RJ640_030439</name>
</gene>
<dbReference type="CDD" id="cd22249">
    <property type="entry name" value="UDM1_RNF168_RNF169-like"/>
    <property type="match status" value="1"/>
</dbReference>
<reference evidence="2" key="1">
    <citation type="submission" date="2022-12" db="EMBL/GenBank/DDBJ databases">
        <title>Draft genome assemblies for two species of Escallonia (Escalloniales).</title>
        <authorList>
            <person name="Chanderbali A."/>
            <person name="Dervinis C."/>
            <person name="Anghel I."/>
            <person name="Soltis D."/>
            <person name="Soltis P."/>
            <person name="Zapata F."/>
        </authorList>
    </citation>
    <scope>NUCLEOTIDE SEQUENCE</scope>
    <source>
        <strain evidence="2">UCBG92.1500</strain>
        <tissue evidence="2">Leaf</tissue>
    </source>
</reference>
<feature type="compositionally biased region" description="Basic and acidic residues" evidence="1">
    <location>
        <begin position="1517"/>
        <end position="1531"/>
    </location>
</feature>
<dbReference type="PANTHER" id="PTHR31780">
    <property type="entry name" value="STRESS RESPONSE PROTEIN NST1-RELATED"/>
    <property type="match status" value="1"/>
</dbReference>
<feature type="compositionally biased region" description="Polar residues" evidence="1">
    <location>
        <begin position="1604"/>
        <end position="1620"/>
    </location>
</feature>
<feature type="compositionally biased region" description="Polar residues" evidence="1">
    <location>
        <begin position="2378"/>
        <end position="2387"/>
    </location>
</feature>
<dbReference type="InterPro" id="IPR051195">
    <property type="entry name" value="Fungal_stress_NST1"/>
</dbReference>
<feature type="compositionally biased region" description="Low complexity" evidence="1">
    <location>
        <begin position="1379"/>
        <end position="1391"/>
    </location>
</feature>
<feature type="region of interest" description="Disordered" evidence="1">
    <location>
        <begin position="652"/>
        <end position="674"/>
    </location>
</feature>
<feature type="region of interest" description="Disordered" evidence="1">
    <location>
        <begin position="879"/>
        <end position="905"/>
    </location>
</feature>
<feature type="compositionally biased region" description="Acidic residues" evidence="1">
    <location>
        <begin position="1066"/>
        <end position="1103"/>
    </location>
</feature>